<dbReference type="InterPro" id="IPR036049">
    <property type="entry name" value="Ribosomal_uL29_sf"/>
</dbReference>
<keyword evidence="2 5" id="KW-0689">Ribosomal protein</keyword>
<evidence type="ECO:0000256" key="3">
    <source>
        <dbReference type="ARBA" id="ARBA00023274"/>
    </source>
</evidence>
<protein>
    <recommendedName>
        <fullName evidence="4 5">Large ribosomal subunit protein uL29</fullName>
    </recommendedName>
</protein>
<dbReference type="HAMAP" id="MF_00374">
    <property type="entry name" value="Ribosomal_uL29"/>
    <property type="match status" value="1"/>
</dbReference>
<dbReference type="GO" id="GO:0005840">
    <property type="term" value="C:ribosome"/>
    <property type="evidence" value="ECO:0007669"/>
    <property type="project" value="UniProtKB-KW"/>
</dbReference>
<dbReference type="InterPro" id="IPR001854">
    <property type="entry name" value="Ribosomal_uL29"/>
</dbReference>
<dbReference type="AlphaFoldDB" id="A0A2H0BKU1"/>
<dbReference type="Proteomes" id="UP000229334">
    <property type="component" value="Unassembled WGS sequence"/>
</dbReference>
<name>A0A2H0BKU1_9BACT</name>
<evidence type="ECO:0000313" key="7">
    <source>
        <dbReference type="Proteomes" id="UP000229334"/>
    </source>
</evidence>
<evidence type="ECO:0000256" key="1">
    <source>
        <dbReference type="ARBA" id="ARBA00009254"/>
    </source>
</evidence>
<accession>A0A2H0BKU1</accession>
<evidence type="ECO:0000256" key="4">
    <source>
        <dbReference type="ARBA" id="ARBA00035204"/>
    </source>
</evidence>
<dbReference type="GO" id="GO:1990904">
    <property type="term" value="C:ribonucleoprotein complex"/>
    <property type="evidence" value="ECO:0007669"/>
    <property type="project" value="UniProtKB-KW"/>
</dbReference>
<dbReference type="GO" id="GO:0006412">
    <property type="term" value="P:translation"/>
    <property type="evidence" value="ECO:0007669"/>
    <property type="project" value="UniProtKB-UniRule"/>
</dbReference>
<comment type="caution">
    <text evidence="6">The sequence shown here is derived from an EMBL/GenBank/DDBJ whole genome shotgun (WGS) entry which is preliminary data.</text>
</comment>
<dbReference type="GO" id="GO:0003735">
    <property type="term" value="F:structural constituent of ribosome"/>
    <property type="evidence" value="ECO:0007669"/>
    <property type="project" value="InterPro"/>
</dbReference>
<gene>
    <name evidence="5 6" type="primary">rpmC</name>
    <name evidence="6" type="ORF">COX02_01065</name>
</gene>
<proteinExistence type="inferred from homology"/>
<dbReference type="EMBL" id="PCSX01000018">
    <property type="protein sequence ID" value="PIP58295.1"/>
    <property type="molecule type" value="Genomic_DNA"/>
</dbReference>
<keyword evidence="3 5" id="KW-0687">Ribonucleoprotein</keyword>
<evidence type="ECO:0000313" key="6">
    <source>
        <dbReference type="EMBL" id="PIP58295.1"/>
    </source>
</evidence>
<reference evidence="6 7" key="1">
    <citation type="submission" date="2017-09" db="EMBL/GenBank/DDBJ databases">
        <title>Depth-based differentiation of microbial function through sediment-hosted aquifers and enrichment of novel symbionts in the deep terrestrial subsurface.</title>
        <authorList>
            <person name="Probst A.J."/>
            <person name="Ladd B."/>
            <person name="Jarett J.K."/>
            <person name="Geller-Mcgrath D.E."/>
            <person name="Sieber C.M."/>
            <person name="Emerson J.B."/>
            <person name="Anantharaman K."/>
            <person name="Thomas B.C."/>
            <person name="Malmstrom R."/>
            <person name="Stieglmeier M."/>
            <person name="Klingl A."/>
            <person name="Woyke T."/>
            <person name="Ryan C.M."/>
            <person name="Banfield J.F."/>
        </authorList>
    </citation>
    <scope>NUCLEOTIDE SEQUENCE [LARGE SCALE GENOMIC DNA]</scope>
    <source>
        <strain evidence="6">CG22_combo_CG10-13_8_21_14_all_37_9</strain>
    </source>
</reference>
<evidence type="ECO:0000256" key="5">
    <source>
        <dbReference type="HAMAP-Rule" id="MF_00374"/>
    </source>
</evidence>
<dbReference type="NCBIfam" id="TIGR00012">
    <property type="entry name" value="L29"/>
    <property type="match status" value="1"/>
</dbReference>
<sequence length="63" mass="7445">MKKIDFKTKTPAELHKLLTEKREAFRVFRFGISGSRTKNVKEGRNLRKEIARIMTVLKQVELK</sequence>
<dbReference type="Pfam" id="PF00831">
    <property type="entry name" value="Ribosomal_L29"/>
    <property type="match status" value="1"/>
</dbReference>
<comment type="similarity">
    <text evidence="1 5">Belongs to the universal ribosomal protein uL29 family.</text>
</comment>
<dbReference type="SUPFAM" id="SSF46561">
    <property type="entry name" value="Ribosomal protein L29 (L29p)"/>
    <property type="match status" value="1"/>
</dbReference>
<organism evidence="6 7">
    <name type="scientific">Candidatus Vogelbacteria bacterium CG22_combo_CG10-13_8_21_14_all_37_9</name>
    <dbReference type="NCBI Taxonomy" id="1975046"/>
    <lineage>
        <taxon>Bacteria</taxon>
        <taxon>Candidatus Vogeliibacteriota</taxon>
    </lineage>
</organism>
<evidence type="ECO:0000256" key="2">
    <source>
        <dbReference type="ARBA" id="ARBA00022980"/>
    </source>
</evidence>
<dbReference type="Gene3D" id="1.10.287.310">
    <property type="match status" value="1"/>
</dbReference>